<gene>
    <name evidence="1" type="ORF">PPSIR1_06011</name>
</gene>
<keyword evidence="2" id="KW-1185">Reference proteome</keyword>
<dbReference type="RefSeq" id="WP_006972423.1">
    <property type="nucleotide sequence ID" value="NZ_ABCS01000031.1"/>
</dbReference>
<reference evidence="1 2" key="1">
    <citation type="submission" date="2007-06" db="EMBL/GenBank/DDBJ databases">
        <authorList>
            <person name="Shimkets L."/>
            <person name="Ferriera S."/>
            <person name="Johnson J."/>
            <person name="Kravitz S."/>
            <person name="Beeson K."/>
            <person name="Sutton G."/>
            <person name="Rogers Y.-H."/>
            <person name="Friedman R."/>
            <person name="Frazier M."/>
            <person name="Venter J.C."/>
        </authorList>
    </citation>
    <scope>NUCLEOTIDE SEQUENCE [LARGE SCALE GENOMIC DNA]</scope>
    <source>
        <strain evidence="1 2">SIR-1</strain>
    </source>
</reference>
<organism evidence="1 2">
    <name type="scientific">Plesiocystis pacifica SIR-1</name>
    <dbReference type="NCBI Taxonomy" id="391625"/>
    <lineage>
        <taxon>Bacteria</taxon>
        <taxon>Pseudomonadati</taxon>
        <taxon>Myxococcota</taxon>
        <taxon>Polyangia</taxon>
        <taxon>Nannocystales</taxon>
        <taxon>Nannocystaceae</taxon>
        <taxon>Plesiocystis</taxon>
    </lineage>
</organism>
<comment type="caution">
    <text evidence="1">The sequence shown here is derived from an EMBL/GenBank/DDBJ whole genome shotgun (WGS) entry which is preliminary data.</text>
</comment>
<dbReference type="EMBL" id="ABCS01000031">
    <property type="protein sequence ID" value="EDM78380.1"/>
    <property type="molecule type" value="Genomic_DNA"/>
</dbReference>
<evidence type="ECO:0000313" key="1">
    <source>
        <dbReference type="EMBL" id="EDM78380.1"/>
    </source>
</evidence>
<dbReference type="Proteomes" id="UP000005801">
    <property type="component" value="Unassembled WGS sequence"/>
</dbReference>
<dbReference type="AlphaFoldDB" id="A6G6S7"/>
<proteinExistence type="predicted"/>
<protein>
    <submittedName>
        <fullName evidence="1">Uncharacterized protein</fullName>
    </submittedName>
</protein>
<name>A6G6S7_9BACT</name>
<accession>A6G6S7</accession>
<evidence type="ECO:0000313" key="2">
    <source>
        <dbReference type="Proteomes" id="UP000005801"/>
    </source>
</evidence>
<dbReference type="STRING" id="391625.PPSIR1_06011"/>
<sequence length="100" mass="11345">MQPNLTPSQLFMEGLEQHCAEVVAEADDPEFAAMVAEFMREVRDYCLDTGDWTSDSEEHFAVLFGCLAKFVWTSVAHMRTGAFEAPYELSEILAPHRERS</sequence>